<evidence type="ECO:0000256" key="3">
    <source>
        <dbReference type="ARBA" id="ARBA00022801"/>
    </source>
</evidence>
<dbReference type="PANTHER" id="PTHR19134:SF562">
    <property type="entry name" value="PROTEIN-TYROSINE-PHOSPHATASE"/>
    <property type="match status" value="1"/>
</dbReference>
<dbReference type="EC" id="3.1.3.48" evidence="2"/>
<keyword evidence="8" id="KW-1185">Reference proteome</keyword>
<dbReference type="Gene3D" id="3.90.190.10">
    <property type="entry name" value="Protein tyrosine phosphatase superfamily"/>
    <property type="match status" value="1"/>
</dbReference>
<organism evidence="7 8">
    <name type="scientific">Porites evermanni</name>
    <dbReference type="NCBI Taxonomy" id="104178"/>
    <lineage>
        <taxon>Eukaryota</taxon>
        <taxon>Metazoa</taxon>
        <taxon>Cnidaria</taxon>
        <taxon>Anthozoa</taxon>
        <taxon>Hexacorallia</taxon>
        <taxon>Scleractinia</taxon>
        <taxon>Fungiina</taxon>
        <taxon>Poritidae</taxon>
        <taxon>Porites</taxon>
    </lineage>
</organism>
<dbReference type="PROSITE" id="PS50056">
    <property type="entry name" value="TYR_PHOSPHATASE_2"/>
    <property type="match status" value="1"/>
</dbReference>
<feature type="domain" description="Tyrosine specific protein phosphatases" evidence="6">
    <location>
        <begin position="1"/>
        <end position="50"/>
    </location>
</feature>
<sequence length="100" mass="11294">SAGVGRTGTFIGIDAMLESAKKQNSLFIYNYVQVMRRQRPHMVQKDEQYVFLHQSVMVALVCGNTEVSSQDLQIRMNKLARVNKTSKQTGYAEELKVSVP</sequence>
<dbReference type="InterPro" id="IPR003595">
    <property type="entry name" value="Tyr_Pase_cat"/>
</dbReference>
<keyword evidence="4" id="KW-0904">Protein phosphatase</keyword>
<evidence type="ECO:0000313" key="7">
    <source>
        <dbReference type="EMBL" id="CAH3161311.1"/>
    </source>
</evidence>
<dbReference type="InterPro" id="IPR029021">
    <property type="entry name" value="Prot-tyrosine_phosphatase-like"/>
</dbReference>
<evidence type="ECO:0000256" key="1">
    <source>
        <dbReference type="ARBA" id="ARBA00009580"/>
    </source>
</evidence>
<dbReference type="InterPro" id="IPR050348">
    <property type="entry name" value="Protein-Tyr_Phosphatase"/>
</dbReference>
<dbReference type="SUPFAM" id="SSF52799">
    <property type="entry name" value="(Phosphotyrosine protein) phosphatases II"/>
    <property type="match status" value="1"/>
</dbReference>
<dbReference type="InterPro" id="IPR000387">
    <property type="entry name" value="Tyr_Pase_dom"/>
</dbReference>
<evidence type="ECO:0000259" key="6">
    <source>
        <dbReference type="PROSITE" id="PS50056"/>
    </source>
</evidence>
<dbReference type="EMBL" id="CALNXI010001236">
    <property type="protein sequence ID" value="CAH3161311.1"/>
    <property type="molecule type" value="Genomic_DNA"/>
</dbReference>
<feature type="non-terminal residue" evidence="7">
    <location>
        <position position="1"/>
    </location>
</feature>
<accession>A0ABN8QC81</accession>
<dbReference type="SMART" id="SM00404">
    <property type="entry name" value="PTPc_motif"/>
    <property type="match status" value="1"/>
</dbReference>
<dbReference type="InterPro" id="IPR000242">
    <property type="entry name" value="PTP_cat"/>
</dbReference>
<reference evidence="7 8" key="1">
    <citation type="submission" date="2022-05" db="EMBL/GenBank/DDBJ databases">
        <authorList>
            <consortium name="Genoscope - CEA"/>
            <person name="William W."/>
        </authorList>
    </citation>
    <scope>NUCLEOTIDE SEQUENCE [LARGE SCALE GENOMIC DNA]</scope>
</reference>
<keyword evidence="3" id="KW-0378">Hydrolase</keyword>
<evidence type="ECO:0000256" key="2">
    <source>
        <dbReference type="ARBA" id="ARBA00013064"/>
    </source>
</evidence>
<feature type="domain" description="Tyrosine-protein phosphatase" evidence="5">
    <location>
        <begin position="1"/>
        <end position="59"/>
    </location>
</feature>
<evidence type="ECO:0000256" key="4">
    <source>
        <dbReference type="ARBA" id="ARBA00022912"/>
    </source>
</evidence>
<dbReference type="Proteomes" id="UP001159427">
    <property type="component" value="Unassembled WGS sequence"/>
</dbReference>
<name>A0ABN8QC81_9CNID</name>
<dbReference type="PROSITE" id="PS50055">
    <property type="entry name" value="TYR_PHOSPHATASE_PTP"/>
    <property type="match status" value="1"/>
</dbReference>
<evidence type="ECO:0000259" key="5">
    <source>
        <dbReference type="PROSITE" id="PS50055"/>
    </source>
</evidence>
<comment type="caution">
    <text evidence="7">The sequence shown here is derived from an EMBL/GenBank/DDBJ whole genome shotgun (WGS) entry which is preliminary data.</text>
</comment>
<proteinExistence type="inferred from homology"/>
<dbReference type="Pfam" id="PF00102">
    <property type="entry name" value="Y_phosphatase"/>
    <property type="match status" value="1"/>
</dbReference>
<gene>
    <name evidence="7" type="ORF">PEVE_00003881</name>
</gene>
<dbReference type="PANTHER" id="PTHR19134">
    <property type="entry name" value="RECEPTOR-TYPE TYROSINE-PROTEIN PHOSPHATASE"/>
    <property type="match status" value="1"/>
</dbReference>
<protein>
    <recommendedName>
        <fullName evidence="2">protein-tyrosine-phosphatase</fullName>
        <ecNumber evidence="2">3.1.3.48</ecNumber>
    </recommendedName>
</protein>
<comment type="similarity">
    <text evidence="1">Belongs to the protein-tyrosine phosphatase family.</text>
</comment>
<evidence type="ECO:0000313" key="8">
    <source>
        <dbReference type="Proteomes" id="UP001159427"/>
    </source>
</evidence>